<dbReference type="CDD" id="cd03586">
    <property type="entry name" value="PolY_Pol_IV_kappa"/>
    <property type="match status" value="1"/>
</dbReference>
<reference evidence="17" key="1">
    <citation type="submission" date="2012-12" db="EMBL/GenBank/DDBJ databases">
        <authorList>
            <person name="Hellsten U."/>
            <person name="Grimwood J."/>
            <person name="Chapman J.A."/>
            <person name="Shapiro H."/>
            <person name="Aerts A."/>
            <person name="Otillar R.P."/>
            <person name="Terry A.Y."/>
            <person name="Boore J.L."/>
            <person name="Simakov O."/>
            <person name="Marletaz F."/>
            <person name="Cho S.-J."/>
            <person name="Edsinger-Gonzales E."/>
            <person name="Havlak P."/>
            <person name="Kuo D.-H."/>
            <person name="Larsson T."/>
            <person name="Lv J."/>
            <person name="Arendt D."/>
            <person name="Savage R."/>
            <person name="Osoegawa K."/>
            <person name="de Jong P."/>
            <person name="Lindberg D.R."/>
            <person name="Seaver E.C."/>
            <person name="Weisblat D.A."/>
            <person name="Putnam N.H."/>
            <person name="Grigoriev I.V."/>
            <person name="Rokhsar D.S."/>
        </authorList>
    </citation>
    <scope>NUCLEOTIDE SEQUENCE</scope>
</reference>
<dbReference type="EC" id="2.7.7.7" evidence="2"/>
<feature type="domain" description="UmuC" evidence="14">
    <location>
        <begin position="85"/>
        <end position="335"/>
    </location>
</feature>
<dbReference type="KEGG" id="hro:HELRODRAFT_116221"/>
<dbReference type="OMA" id="KYRTYDT"/>
<dbReference type="Gene3D" id="3.30.70.270">
    <property type="match status" value="1"/>
</dbReference>
<evidence type="ECO:0000313" key="17">
    <source>
        <dbReference type="Proteomes" id="UP000015101"/>
    </source>
</evidence>
<keyword evidence="4" id="KW-0808">Transferase</keyword>
<dbReference type="FunFam" id="3.30.1490.100:FF:000004">
    <property type="entry name" value="DNA polymerase IV"/>
    <property type="match status" value="1"/>
</dbReference>
<evidence type="ECO:0000256" key="2">
    <source>
        <dbReference type="ARBA" id="ARBA00012417"/>
    </source>
</evidence>
<protein>
    <recommendedName>
        <fullName evidence="3">DNA polymerase kappa</fullName>
        <ecNumber evidence="2">2.7.7.7</ecNumber>
    </recommendedName>
</protein>
<keyword evidence="10" id="KW-0239">DNA-directed DNA polymerase</keyword>
<dbReference type="EMBL" id="KB097673">
    <property type="protein sequence ID" value="ESN92079.1"/>
    <property type="molecule type" value="Genomic_DNA"/>
</dbReference>
<keyword evidence="7" id="KW-0479">Metal-binding</keyword>
<dbReference type="OrthoDB" id="1747274at2759"/>
<dbReference type="InterPro" id="IPR024728">
    <property type="entry name" value="PolY_HhH_motif"/>
</dbReference>
<dbReference type="PROSITE" id="PS50173">
    <property type="entry name" value="UMUC"/>
    <property type="match status" value="1"/>
</dbReference>
<dbReference type="CTD" id="20195637"/>
<dbReference type="InterPro" id="IPR036775">
    <property type="entry name" value="DNA_pol_Y-fam_lit_finger_sf"/>
</dbReference>
<dbReference type="GeneID" id="20195637"/>
<dbReference type="GO" id="GO:0006260">
    <property type="term" value="P:DNA replication"/>
    <property type="evidence" value="ECO:0007669"/>
    <property type="project" value="UniProtKB-KW"/>
</dbReference>
<dbReference type="InterPro" id="IPR043502">
    <property type="entry name" value="DNA/RNA_pol_sf"/>
</dbReference>
<dbReference type="InParanoid" id="T1EGD5"/>
<proteinExistence type="inferred from homology"/>
<evidence type="ECO:0000259" key="14">
    <source>
        <dbReference type="PROSITE" id="PS50173"/>
    </source>
</evidence>
<comment type="catalytic activity">
    <reaction evidence="12">
        <text>DNA(n) + a 2'-deoxyribonucleoside 5'-triphosphate = DNA(n+1) + diphosphate</text>
        <dbReference type="Rhea" id="RHEA:22508"/>
        <dbReference type="Rhea" id="RHEA-COMP:17339"/>
        <dbReference type="Rhea" id="RHEA-COMP:17340"/>
        <dbReference type="ChEBI" id="CHEBI:33019"/>
        <dbReference type="ChEBI" id="CHEBI:61560"/>
        <dbReference type="ChEBI" id="CHEBI:173112"/>
        <dbReference type="EC" id="2.7.7.7"/>
    </reaction>
</comment>
<feature type="region of interest" description="Disordered" evidence="13">
    <location>
        <begin position="213"/>
        <end position="239"/>
    </location>
</feature>
<dbReference type="EnsemblMetazoa" id="HelroT116221">
    <property type="protein sequence ID" value="HelroP116221"/>
    <property type="gene ID" value="HelroG116221"/>
</dbReference>
<keyword evidence="5" id="KW-0548">Nucleotidyltransferase</keyword>
<dbReference type="HOGENOM" id="CLU_012348_11_4_1"/>
<dbReference type="Pfam" id="PF11799">
    <property type="entry name" value="IMS_C"/>
    <property type="match status" value="1"/>
</dbReference>
<evidence type="ECO:0000256" key="10">
    <source>
        <dbReference type="ARBA" id="ARBA00022932"/>
    </source>
</evidence>
<feature type="compositionally biased region" description="Acidic residues" evidence="13">
    <location>
        <begin position="216"/>
        <end position="239"/>
    </location>
</feature>
<dbReference type="GO" id="GO:0003684">
    <property type="term" value="F:damaged DNA binding"/>
    <property type="evidence" value="ECO:0007669"/>
    <property type="project" value="InterPro"/>
</dbReference>
<dbReference type="Pfam" id="PF11798">
    <property type="entry name" value="IMS_HHH"/>
    <property type="match status" value="1"/>
</dbReference>
<dbReference type="InterPro" id="IPR001126">
    <property type="entry name" value="UmuC"/>
</dbReference>
<name>T1EGD5_HELRO</name>
<gene>
    <name evidence="16" type="primary">20195637</name>
    <name evidence="15" type="ORF">HELRODRAFT_116221</name>
</gene>
<dbReference type="Pfam" id="PF00817">
    <property type="entry name" value="IMS"/>
    <property type="match status" value="1"/>
</dbReference>
<dbReference type="FunFam" id="1.10.150.810:FF:000003">
    <property type="entry name" value="DNA polymerase kappa subunit"/>
    <property type="match status" value="1"/>
</dbReference>
<dbReference type="InterPro" id="IPR043128">
    <property type="entry name" value="Rev_trsase/Diguanyl_cyclase"/>
</dbReference>
<dbReference type="GO" id="GO:0042276">
    <property type="term" value="P:error-prone translesion synthesis"/>
    <property type="evidence" value="ECO:0000318"/>
    <property type="project" value="GO_Central"/>
</dbReference>
<evidence type="ECO:0000256" key="9">
    <source>
        <dbReference type="ARBA" id="ARBA00022842"/>
    </source>
</evidence>
<dbReference type="InterPro" id="IPR050116">
    <property type="entry name" value="DNA_polymerase-Y"/>
</dbReference>
<dbReference type="AlphaFoldDB" id="T1EGD5"/>
<dbReference type="Gene3D" id="3.30.1490.100">
    <property type="entry name" value="DNA polymerase, Y-family, little finger domain"/>
    <property type="match status" value="1"/>
</dbReference>
<dbReference type="Proteomes" id="UP000015101">
    <property type="component" value="Unassembled WGS sequence"/>
</dbReference>
<dbReference type="Gene3D" id="1.10.150.810">
    <property type="match status" value="1"/>
</dbReference>
<evidence type="ECO:0000256" key="13">
    <source>
        <dbReference type="SAM" id="MobiDB-lite"/>
    </source>
</evidence>
<evidence type="ECO:0000313" key="15">
    <source>
        <dbReference type="EMBL" id="ESN92079.1"/>
    </source>
</evidence>
<evidence type="ECO:0000313" key="16">
    <source>
        <dbReference type="EnsemblMetazoa" id="HelroP116221"/>
    </source>
</evidence>
<evidence type="ECO:0000256" key="3">
    <source>
        <dbReference type="ARBA" id="ARBA00016178"/>
    </source>
</evidence>
<sequence>MILNDNKAGMEGLDKESINKIIVDASKGSLYYENEQRKESILKVKIENQRKLLAQITEEQKKIGLKIADELISKLESARGLGRSIVHFDMDAFYAAVEILSKPHLTHVPMAVGSNHMLSTSNYAARKFGVRAGMPGFIGKKLCPNLTIVPLNYPEYERYSRIMHGVLSQYDSKFCSVGLDEAYMDITELVNERMMKVRGEMVMRKKMTMMTKDASAADDDDKFDDDDDEEEDKYDDKDDDDEYKTKIIFSSVAADESQRIFQRSRIAEVLVSEIRQKIFEATGLTSSAGIACNAMLAKVCSDMNKPNGQFVVHSTKTDVMNFIRDLPIRKISGIGKVTEQMLKSLGIEKCSQLIEKRSILQCLYSKCTFGYLIRVGLGIGYDLCDRVDCDRKSLSVERTFEDTDDIAVASNICKNLCQMLADDLNEKKLSAKTITLKIKTMKFEVKTRAKTLQTYTNQFCTIYLCAMSLLKDELGVCVSQSLKIRLMGPNVF</sequence>
<dbReference type="Gene3D" id="3.40.1170.60">
    <property type="match status" value="1"/>
</dbReference>
<dbReference type="GO" id="GO:0046872">
    <property type="term" value="F:metal ion binding"/>
    <property type="evidence" value="ECO:0007669"/>
    <property type="project" value="UniProtKB-KW"/>
</dbReference>
<dbReference type="GO" id="GO:0005634">
    <property type="term" value="C:nucleus"/>
    <property type="evidence" value="ECO:0000318"/>
    <property type="project" value="GO_Central"/>
</dbReference>
<evidence type="ECO:0000256" key="6">
    <source>
        <dbReference type="ARBA" id="ARBA00022705"/>
    </source>
</evidence>
<dbReference type="FunFam" id="3.40.1170.60:FF:000012">
    <property type="entry name" value="Putative DNA-directed polymerase kappa"/>
    <property type="match status" value="1"/>
</dbReference>
<keyword evidence="8" id="KW-0227">DNA damage</keyword>
<dbReference type="PANTHER" id="PTHR11076">
    <property type="entry name" value="DNA REPAIR POLYMERASE UMUC / TRANSFERASE FAMILY MEMBER"/>
    <property type="match status" value="1"/>
</dbReference>
<reference evidence="16" key="3">
    <citation type="submission" date="2015-06" db="UniProtKB">
        <authorList>
            <consortium name="EnsemblMetazoa"/>
        </authorList>
    </citation>
    <scope>IDENTIFICATION</scope>
</reference>
<dbReference type="InterPro" id="IPR022880">
    <property type="entry name" value="DNApol_IV"/>
</dbReference>
<dbReference type="InterPro" id="IPR017961">
    <property type="entry name" value="DNA_pol_Y-fam_little_finger"/>
</dbReference>
<dbReference type="SUPFAM" id="SSF100879">
    <property type="entry name" value="Lesion bypass DNA polymerase (Y-family), little finger domain"/>
    <property type="match status" value="1"/>
</dbReference>
<keyword evidence="11" id="KW-0234">DNA repair</keyword>
<keyword evidence="6" id="KW-0235">DNA replication</keyword>
<evidence type="ECO:0000256" key="8">
    <source>
        <dbReference type="ARBA" id="ARBA00022763"/>
    </source>
</evidence>
<dbReference type="PANTHER" id="PTHR11076:SF33">
    <property type="entry name" value="DNA POLYMERASE KAPPA"/>
    <property type="match status" value="1"/>
</dbReference>
<comment type="similarity">
    <text evidence="1">Belongs to the DNA polymerase type-Y family.</text>
</comment>
<dbReference type="RefSeq" id="XP_009029881.1">
    <property type="nucleotide sequence ID" value="XM_009031633.1"/>
</dbReference>
<dbReference type="SUPFAM" id="SSF56672">
    <property type="entry name" value="DNA/RNA polymerases"/>
    <property type="match status" value="1"/>
</dbReference>
<keyword evidence="17" id="KW-1185">Reference proteome</keyword>
<dbReference type="FunFam" id="1.10.150.810:FF:000001">
    <property type="entry name" value="DNA polymerase kappa"/>
    <property type="match status" value="1"/>
</dbReference>
<dbReference type="EMBL" id="AMQM01007856">
    <property type="status" value="NOT_ANNOTATED_CDS"/>
    <property type="molecule type" value="Genomic_DNA"/>
</dbReference>
<dbReference type="GO" id="GO:0006281">
    <property type="term" value="P:DNA repair"/>
    <property type="evidence" value="ECO:0007669"/>
    <property type="project" value="UniProtKB-KW"/>
</dbReference>
<dbReference type="eggNOG" id="KOG2094">
    <property type="taxonomic scope" value="Eukaryota"/>
</dbReference>
<keyword evidence="9" id="KW-0460">Magnesium</keyword>
<organism evidence="16 17">
    <name type="scientific">Helobdella robusta</name>
    <name type="common">Californian leech</name>
    <dbReference type="NCBI Taxonomy" id="6412"/>
    <lineage>
        <taxon>Eukaryota</taxon>
        <taxon>Metazoa</taxon>
        <taxon>Spiralia</taxon>
        <taxon>Lophotrochozoa</taxon>
        <taxon>Annelida</taxon>
        <taxon>Clitellata</taxon>
        <taxon>Hirudinea</taxon>
        <taxon>Rhynchobdellida</taxon>
        <taxon>Glossiphoniidae</taxon>
        <taxon>Helobdella</taxon>
    </lineage>
</organism>
<dbReference type="Gene3D" id="1.10.150.20">
    <property type="entry name" value="5' to 3' exonuclease, C-terminal subdomain"/>
    <property type="match status" value="1"/>
</dbReference>
<evidence type="ECO:0000256" key="1">
    <source>
        <dbReference type="ARBA" id="ARBA00010945"/>
    </source>
</evidence>
<reference evidence="15 17" key="2">
    <citation type="journal article" date="2013" name="Nature">
        <title>Insights into bilaterian evolution from three spiralian genomes.</title>
        <authorList>
            <person name="Simakov O."/>
            <person name="Marletaz F."/>
            <person name="Cho S.J."/>
            <person name="Edsinger-Gonzales E."/>
            <person name="Havlak P."/>
            <person name="Hellsten U."/>
            <person name="Kuo D.H."/>
            <person name="Larsson T."/>
            <person name="Lv J."/>
            <person name="Arendt D."/>
            <person name="Savage R."/>
            <person name="Osoegawa K."/>
            <person name="de Jong P."/>
            <person name="Grimwood J."/>
            <person name="Chapman J.A."/>
            <person name="Shapiro H."/>
            <person name="Aerts A."/>
            <person name="Otillar R.P."/>
            <person name="Terry A.Y."/>
            <person name="Boore J.L."/>
            <person name="Grigoriev I.V."/>
            <person name="Lindberg D.R."/>
            <person name="Seaver E.C."/>
            <person name="Weisblat D.A."/>
            <person name="Putnam N.H."/>
            <person name="Rokhsar D.S."/>
        </authorList>
    </citation>
    <scope>NUCLEOTIDE SEQUENCE</scope>
</reference>
<dbReference type="STRING" id="6412.T1EGD5"/>
<evidence type="ECO:0000256" key="4">
    <source>
        <dbReference type="ARBA" id="ARBA00022679"/>
    </source>
</evidence>
<evidence type="ECO:0000256" key="5">
    <source>
        <dbReference type="ARBA" id="ARBA00022695"/>
    </source>
</evidence>
<evidence type="ECO:0000256" key="11">
    <source>
        <dbReference type="ARBA" id="ARBA00023204"/>
    </source>
</evidence>
<evidence type="ECO:0000256" key="7">
    <source>
        <dbReference type="ARBA" id="ARBA00022723"/>
    </source>
</evidence>
<dbReference type="GO" id="GO:0003887">
    <property type="term" value="F:DNA-directed DNA polymerase activity"/>
    <property type="evidence" value="ECO:0000318"/>
    <property type="project" value="GO_Central"/>
</dbReference>
<evidence type="ECO:0000256" key="12">
    <source>
        <dbReference type="ARBA" id="ARBA00049244"/>
    </source>
</evidence>
<accession>T1EGD5</accession>